<reference evidence="2" key="1">
    <citation type="submission" date="2016-11" db="EMBL/GenBank/DDBJ databases">
        <authorList>
            <person name="Varghese N."/>
            <person name="Submissions S."/>
        </authorList>
    </citation>
    <scope>NUCLEOTIDE SEQUENCE [LARGE SCALE GENOMIC DNA]</scope>
    <source>
        <strain evidence="2">DSM 9756</strain>
    </source>
</reference>
<proteinExistence type="predicted"/>
<evidence type="ECO:0008006" key="3">
    <source>
        <dbReference type="Google" id="ProtNLM"/>
    </source>
</evidence>
<protein>
    <recommendedName>
        <fullName evidence="3">ATP-grasp domain-containing protein</fullName>
    </recommendedName>
</protein>
<dbReference type="EMBL" id="FQVB01000047">
    <property type="protein sequence ID" value="SHG17738.1"/>
    <property type="molecule type" value="Genomic_DNA"/>
</dbReference>
<dbReference type="AlphaFoldDB" id="A0A1M5HPB5"/>
<keyword evidence="2" id="KW-1185">Reference proteome</keyword>
<evidence type="ECO:0000313" key="2">
    <source>
        <dbReference type="Proteomes" id="UP000184076"/>
    </source>
</evidence>
<evidence type="ECO:0000313" key="1">
    <source>
        <dbReference type="EMBL" id="SHG17738.1"/>
    </source>
</evidence>
<accession>A0A1M5HPB5</accession>
<gene>
    <name evidence="1" type="ORF">SAMN02745206_03401</name>
</gene>
<dbReference type="STRING" id="1121391.SAMN02745206_03401"/>
<name>A0A1M5HPB5_9BACT</name>
<organism evidence="1 2">
    <name type="scientific">Desulfacinum infernum DSM 9756</name>
    <dbReference type="NCBI Taxonomy" id="1121391"/>
    <lineage>
        <taxon>Bacteria</taxon>
        <taxon>Pseudomonadati</taxon>
        <taxon>Thermodesulfobacteriota</taxon>
        <taxon>Syntrophobacteria</taxon>
        <taxon>Syntrophobacterales</taxon>
        <taxon>Syntrophobacteraceae</taxon>
        <taxon>Desulfacinum</taxon>
    </lineage>
</organism>
<sequence>MGRPVGWERREPAAGAAPARWGRVVALAPFLSHVAAVRTLGIRPAPADYAPDERDAILRAEWILYPTPRLAPVLEAAGCRCFPTAFTYTIWKDRPLQWRAAAYARIPAPPHRICYGQRAKEQTLERLGLPLNAAGPNAAKDPVIRAARPDQWRDACARHDPLVVWKPVPTLGTAEVYCVQGRAVGSRFTAPEGRSLLPPGFSLDGAVHMALQLCREVLLSEAVVRFQWSEDRWLFAGLARPPRYWHDEEGTLDRFAVVAHFLERGIL</sequence>
<dbReference type="Proteomes" id="UP000184076">
    <property type="component" value="Unassembled WGS sequence"/>
</dbReference>